<evidence type="ECO:0000259" key="6">
    <source>
        <dbReference type="Pfam" id="PF13193"/>
    </source>
</evidence>
<dbReference type="Gene3D" id="3.40.50.12780">
    <property type="entry name" value="N-terminal domain of ligase-like"/>
    <property type="match status" value="1"/>
</dbReference>
<protein>
    <submittedName>
        <fullName evidence="7">AMP-binding protein</fullName>
    </submittedName>
</protein>
<dbReference type="GO" id="GO:0006633">
    <property type="term" value="P:fatty acid biosynthetic process"/>
    <property type="evidence" value="ECO:0007669"/>
    <property type="project" value="TreeGrafter"/>
</dbReference>
<dbReference type="GO" id="GO:0005524">
    <property type="term" value="F:ATP binding"/>
    <property type="evidence" value="ECO:0007669"/>
    <property type="project" value="UniProtKB-KW"/>
</dbReference>
<dbReference type="AlphaFoldDB" id="A0A939QD91"/>
<feature type="domain" description="AMP-binding enzyme C-terminal" evidence="6">
    <location>
        <begin position="473"/>
        <end position="550"/>
    </location>
</feature>
<organism evidence="7 8">
    <name type="scientific">Leucobacter tardus</name>
    <dbReference type="NCBI Taxonomy" id="501483"/>
    <lineage>
        <taxon>Bacteria</taxon>
        <taxon>Bacillati</taxon>
        <taxon>Actinomycetota</taxon>
        <taxon>Actinomycetes</taxon>
        <taxon>Micrococcales</taxon>
        <taxon>Microbacteriaceae</taxon>
        <taxon>Leucobacter</taxon>
    </lineage>
</organism>
<evidence type="ECO:0000256" key="3">
    <source>
        <dbReference type="ARBA" id="ARBA00022741"/>
    </source>
</evidence>
<dbReference type="GO" id="GO:0006637">
    <property type="term" value="P:acyl-CoA metabolic process"/>
    <property type="evidence" value="ECO:0007669"/>
    <property type="project" value="TreeGrafter"/>
</dbReference>
<dbReference type="InterPro" id="IPR051087">
    <property type="entry name" value="Mitochondrial_ACSM"/>
</dbReference>
<dbReference type="GO" id="GO:0015645">
    <property type="term" value="F:fatty acid ligase activity"/>
    <property type="evidence" value="ECO:0007669"/>
    <property type="project" value="TreeGrafter"/>
</dbReference>
<keyword evidence="4" id="KW-0067">ATP-binding</keyword>
<comment type="similarity">
    <text evidence="1">Belongs to the ATP-dependent AMP-binding enzyme family.</text>
</comment>
<sequence>MTEYPAHASAPFFAARDQLLELAGDPDRARREFVWPEVGDTFNWAHDVFDAIAEGNDTTALWIVEADGTEITRTFADLQRRSDQVANWMRSVGAKRGDVAMLMLGNRVELWEIMLAAMKIGVVLLPTSVVLGEHELADRVERGRVDFVFAAPEDAVKFRSVPGAYRGIGVGLDAGSRDQRALLFDWLRYEESSAASHARVPKQTTSQDPALLYFTSGTTNLPKIVVHSHTSYPVGHLTTLSWIGVRPGDVHSVISAPGWAKHAWSSFFGPWHVGATIFVVNSARFDAEHLVSELDRAGVTTFCAPPTVWRMLIQHRLDRKPRALREVVSAGEPLNPEVIARIQEWWGLDIRDGYGQTETTALVGTIPGDPLVAGAMGRPLPGVDVALVDPVSGAEAAEGEICLRMSSPSAHGDRPANLMPGYFGDDAATARATAGGFFHTGDVASRDDDGVLTFIGRTDDIFKSSDFKVSPFEVESALLEHAHVAEAAVVGAPDETKLNITKAYVALAAGVAADGETARAILTHARETLPPYMRVRRVEFFELPKTTSGKIRRVELRIREEEAHAAGRRIEAEWREEDFPGLKG</sequence>
<dbReference type="Pfam" id="PF13193">
    <property type="entry name" value="AMP-binding_C"/>
    <property type="match status" value="1"/>
</dbReference>
<evidence type="ECO:0000256" key="2">
    <source>
        <dbReference type="ARBA" id="ARBA00022598"/>
    </source>
</evidence>
<evidence type="ECO:0000256" key="4">
    <source>
        <dbReference type="ARBA" id="ARBA00022840"/>
    </source>
</evidence>
<name>A0A939QD91_9MICO</name>
<keyword evidence="2" id="KW-0436">Ligase</keyword>
<dbReference type="SUPFAM" id="SSF56801">
    <property type="entry name" value="Acetyl-CoA synthetase-like"/>
    <property type="match status" value="1"/>
</dbReference>
<dbReference type="Proteomes" id="UP000668403">
    <property type="component" value="Unassembled WGS sequence"/>
</dbReference>
<evidence type="ECO:0000313" key="8">
    <source>
        <dbReference type="Proteomes" id="UP000668403"/>
    </source>
</evidence>
<dbReference type="PANTHER" id="PTHR43605">
    <property type="entry name" value="ACYL-COENZYME A SYNTHETASE"/>
    <property type="match status" value="1"/>
</dbReference>
<evidence type="ECO:0000313" key="7">
    <source>
        <dbReference type="EMBL" id="MBO2989028.1"/>
    </source>
</evidence>
<gene>
    <name evidence="7" type="ORF">J4H85_03315</name>
</gene>
<dbReference type="InterPro" id="IPR045851">
    <property type="entry name" value="AMP-bd_C_sf"/>
</dbReference>
<evidence type="ECO:0000256" key="1">
    <source>
        <dbReference type="ARBA" id="ARBA00006432"/>
    </source>
</evidence>
<dbReference type="EMBL" id="JAGFBF010000001">
    <property type="protein sequence ID" value="MBO2989028.1"/>
    <property type="molecule type" value="Genomic_DNA"/>
</dbReference>
<dbReference type="GO" id="GO:0016405">
    <property type="term" value="F:CoA-ligase activity"/>
    <property type="evidence" value="ECO:0007669"/>
    <property type="project" value="UniProtKB-ARBA"/>
</dbReference>
<comment type="caution">
    <text evidence="7">The sequence shown here is derived from an EMBL/GenBank/DDBJ whole genome shotgun (WGS) entry which is preliminary data.</text>
</comment>
<dbReference type="InterPro" id="IPR042099">
    <property type="entry name" value="ANL_N_sf"/>
</dbReference>
<evidence type="ECO:0000259" key="5">
    <source>
        <dbReference type="Pfam" id="PF00501"/>
    </source>
</evidence>
<dbReference type="Gene3D" id="3.30.300.30">
    <property type="match status" value="1"/>
</dbReference>
<dbReference type="RefSeq" id="WP_208236835.1">
    <property type="nucleotide sequence ID" value="NZ_BAAAQU010000001.1"/>
</dbReference>
<dbReference type="PANTHER" id="PTHR43605:SF10">
    <property type="entry name" value="ACYL-COA SYNTHETASE MEDIUM CHAIN FAMILY MEMBER 3"/>
    <property type="match status" value="1"/>
</dbReference>
<accession>A0A939QD91</accession>
<proteinExistence type="inferred from homology"/>
<dbReference type="GO" id="GO:0004321">
    <property type="term" value="F:fatty-acyl-CoA synthase activity"/>
    <property type="evidence" value="ECO:0007669"/>
    <property type="project" value="TreeGrafter"/>
</dbReference>
<dbReference type="InterPro" id="IPR000873">
    <property type="entry name" value="AMP-dep_synth/lig_dom"/>
</dbReference>
<keyword evidence="8" id="KW-1185">Reference proteome</keyword>
<dbReference type="Pfam" id="PF00501">
    <property type="entry name" value="AMP-binding"/>
    <property type="match status" value="1"/>
</dbReference>
<feature type="domain" description="AMP-dependent synthetase/ligase" evidence="5">
    <location>
        <begin position="54"/>
        <end position="406"/>
    </location>
</feature>
<dbReference type="InterPro" id="IPR025110">
    <property type="entry name" value="AMP-bd_C"/>
</dbReference>
<keyword evidence="3" id="KW-0547">Nucleotide-binding</keyword>
<reference evidence="7" key="1">
    <citation type="submission" date="2021-03" db="EMBL/GenBank/DDBJ databases">
        <title>Leucobacter chromiisoli sp. nov., isolated from chromium-containing soil of chemical plant.</title>
        <authorList>
            <person name="Xu Z."/>
        </authorList>
    </citation>
    <scope>NUCLEOTIDE SEQUENCE</scope>
    <source>
        <strain evidence="7">K 70/01</strain>
    </source>
</reference>